<accession>T0BU68</accession>
<reference evidence="2" key="1">
    <citation type="journal article" date="2022" name="G3 (Bethesda)">
        <title>Unveiling the complete genome sequence of Alicyclobacillus acidoterrestris DSM 3922T, a taint-producing strain.</title>
        <authorList>
            <person name="Leonardo I.C."/>
            <person name="Barreto Crespo M.T."/>
            <person name="Gaspar F.B."/>
        </authorList>
    </citation>
    <scope>NUCLEOTIDE SEQUENCE [LARGE SCALE GENOMIC DNA]</scope>
    <source>
        <strain evidence="2">DSM 3922</strain>
    </source>
</reference>
<evidence type="ECO:0000313" key="1">
    <source>
        <dbReference type="EMBL" id="UNO48057.1"/>
    </source>
</evidence>
<dbReference type="KEGG" id="aaco:K1I37_15395"/>
<proteinExistence type="predicted"/>
<dbReference type="eggNOG" id="ENOG50340NT">
    <property type="taxonomic scope" value="Bacteria"/>
</dbReference>
<protein>
    <submittedName>
        <fullName evidence="1">Uncharacterized protein</fullName>
    </submittedName>
</protein>
<dbReference type="OrthoDB" id="2087266at2"/>
<gene>
    <name evidence="1" type="ORF">K1I37_15395</name>
</gene>
<dbReference type="STRING" id="1356854.N007_05035"/>
<evidence type="ECO:0000313" key="2">
    <source>
        <dbReference type="Proteomes" id="UP000829401"/>
    </source>
</evidence>
<dbReference type="Proteomes" id="UP000829401">
    <property type="component" value="Chromosome"/>
</dbReference>
<name>T0BU68_ALIAG</name>
<organism evidence="1 2">
    <name type="scientific">Alicyclobacillus acidoterrestris (strain ATCC 49025 / DSM 3922 / CIP 106132 / NCIMB 13137 / GD3B)</name>
    <dbReference type="NCBI Taxonomy" id="1356854"/>
    <lineage>
        <taxon>Bacteria</taxon>
        <taxon>Bacillati</taxon>
        <taxon>Bacillota</taxon>
        <taxon>Bacilli</taxon>
        <taxon>Bacillales</taxon>
        <taxon>Alicyclobacillaceae</taxon>
        <taxon>Alicyclobacillus</taxon>
    </lineage>
</organism>
<dbReference type="EMBL" id="CP080467">
    <property type="protein sequence ID" value="UNO48057.1"/>
    <property type="molecule type" value="Genomic_DNA"/>
</dbReference>
<dbReference type="RefSeq" id="WP_021296052.1">
    <property type="nucleotide sequence ID" value="NZ_AURB01000124.1"/>
</dbReference>
<dbReference type="AlphaFoldDB" id="T0BU68"/>
<sequence>MSIQLQNLLKRLTNIFTTSTTSTLYQILGGVGAALDNVDPAQINLANNIGSVTSATGEYLDLQGKDWGIPRRYKESDDSYRARILAELPTYASGPTVDNIKSVVRAFTGVDPDIFEYGPDGFTMGVSIMGQFGFAPSGEAFSFLVTVHNPNNVSYNQQDLINAVNNAKPARSTANFIFDGNSGMATLTMTES</sequence>
<accession>A0A9E6ZED3</accession>
<keyword evidence="2" id="KW-1185">Reference proteome</keyword>